<gene>
    <name evidence="1" type="ORF">FA95DRAFT_1485463</name>
</gene>
<dbReference type="Proteomes" id="UP000814033">
    <property type="component" value="Unassembled WGS sequence"/>
</dbReference>
<name>A0ACB8S497_9AGAM</name>
<keyword evidence="2" id="KW-1185">Reference proteome</keyword>
<reference evidence="1" key="2">
    <citation type="journal article" date="2022" name="New Phytol.">
        <title>Evolutionary transition to the ectomycorrhizal habit in the genomes of a hyperdiverse lineage of mushroom-forming fungi.</title>
        <authorList>
            <person name="Looney B."/>
            <person name="Miyauchi S."/>
            <person name="Morin E."/>
            <person name="Drula E."/>
            <person name="Courty P.E."/>
            <person name="Kohler A."/>
            <person name="Kuo A."/>
            <person name="LaButti K."/>
            <person name="Pangilinan J."/>
            <person name="Lipzen A."/>
            <person name="Riley R."/>
            <person name="Andreopoulos W."/>
            <person name="He G."/>
            <person name="Johnson J."/>
            <person name="Nolan M."/>
            <person name="Tritt A."/>
            <person name="Barry K.W."/>
            <person name="Grigoriev I.V."/>
            <person name="Nagy L.G."/>
            <person name="Hibbett D."/>
            <person name="Henrissat B."/>
            <person name="Matheny P.B."/>
            <person name="Labbe J."/>
            <person name="Martin F.M."/>
        </authorList>
    </citation>
    <scope>NUCLEOTIDE SEQUENCE</scope>
    <source>
        <strain evidence="1">FP105234-sp</strain>
    </source>
</reference>
<evidence type="ECO:0000313" key="2">
    <source>
        <dbReference type="Proteomes" id="UP000814033"/>
    </source>
</evidence>
<organism evidence="1 2">
    <name type="scientific">Auriscalpium vulgare</name>
    <dbReference type="NCBI Taxonomy" id="40419"/>
    <lineage>
        <taxon>Eukaryota</taxon>
        <taxon>Fungi</taxon>
        <taxon>Dikarya</taxon>
        <taxon>Basidiomycota</taxon>
        <taxon>Agaricomycotina</taxon>
        <taxon>Agaricomycetes</taxon>
        <taxon>Russulales</taxon>
        <taxon>Auriscalpiaceae</taxon>
        <taxon>Auriscalpium</taxon>
    </lineage>
</organism>
<comment type="caution">
    <text evidence="1">The sequence shown here is derived from an EMBL/GenBank/DDBJ whole genome shotgun (WGS) entry which is preliminary data.</text>
</comment>
<protein>
    <submittedName>
        <fullName evidence="1">DUF862-domain-containing protein</fullName>
    </submittedName>
</protein>
<evidence type="ECO:0000313" key="1">
    <source>
        <dbReference type="EMBL" id="KAI0051384.1"/>
    </source>
</evidence>
<proteinExistence type="predicted"/>
<reference evidence="1" key="1">
    <citation type="submission" date="2021-02" db="EMBL/GenBank/DDBJ databases">
        <authorList>
            <consortium name="DOE Joint Genome Institute"/>
            <person name="Ahrendt S."/>
            <person name="Looney B.P."/>
            <person name="Miyauchi S."/>
            <person name="Morin E."/>
            <person name="Drula E."/>
            <person name="Courty P.E."/>
            <person name="Chicoki N."/>
            <person name="Fauchery L."/>
            <person name="Kohler A."/>
            <person name="Kuo A."/>
            <person name="Labutti K."/>
            <person name="Pangilinan J."/>
            <person name="Lipzen A."/>
            <person name="Riley R."/>
            <person name="Andreopoulos W."/>
            <person name="He G."/>
            <person name="Johnson J."/>
            <person name="Barry K.W."/>
            <person name="Grigoriev I.V."/>
            <person name="Nagy L."/>
            <person name="Hibbett D."/>
            <person name="Henrissat B."/>
            <person name="Matheny P.B."/>
            <person name="Labbe J."/>
            <person name="Martin F."/>
        </authorList>
    </citation>
    <scope>NUCLEOTIDE SEQUENCE</scope>
    <source>
        <strain evidence="1">FP105234-sp</strain>
    </source>
</reference>
<dbReference type="EMBL" id="MU275852">
    <property type="protein sequence ID" value="KAI0051384.1"/>
    <property type="molecule type" value="Genomic_DNA"/>
</dbReference>
<accession>A0ACB8S497</accession>
<sequence length="630" mass="67976">MPFPVKLYVYDLSNGLARTMSMQLTGRQIDGVWHTSVVAYGKEIFYGQGIDIVAPGKSHHGRPLQIIDMGETEIDEGTFDEYILEMREHYTADKYHLLDFNCNSFTNDCIGFLTGGSIPPFIKDLPSDFLSTPFGAALRPTIDSMFRRPSGYTPAGTPPLAQPAAPNLALASSLLQAVATRASGPAPTTPASTVAAPIHVSTNPASFHSVLGAHRAAVAMFTSATCAPCRMIEPVFEELARAKTKGEGRIAFVKVDMDVGMSGMVGREYEVTATPTFVFFQDQKKVHELKGVNAPELKTQVDLLLYQAFPPHPHASLDLPAVSSISLDPILFSQVPALDTVRDKLASFLDSASSDVLLDKPQVQQNLTRVIFPWLQQRFVTKISSRPSAAVVSAFAQTTSTLIKALPVASLFPLLDTWRLALLDPSIAQTSLPALSGLLSQIHTSTAQAPRATLLTLLRLLSNALGSPVLARSLLASDTQAKSALTGVLVQTLLHSDRLVRTSAASVAFNVGAWVQRGRVARVRGEHVANGMGESEEDGEWEVEIISAVVEALGTEQESEDVVHRLTATLALLVRLSPIYADQLQPLFEVLQVGSMLTGKMAGEGGLQVQKKEVRTLMKEVASKLCSEQL</sequence>